<sequence length="128" mass="14782">MAEEPPAQMIVRHETSARLIDAWVNSKKAKADNRADRELAHAESKLNKKKVSLESKEKTIELNAEMNKQREIERIKNEEATSKKKFDERTVGIEAKREQNKHKIDHMAQKFRSTGTLPKKCFGFCSDD</sequence>
<feature type="coiled-coil region" evidence="2">
    <location>
        <begin position="39"/>
        <end position="83"/>
    </location>
</feature>
<accession>A0A6A1VFT9</accession>
<evidence type="ECO:0000313" key="5">
    <source>
        <dbReference type="Proteomes" id="UP000516437"/>
    </source>
</evidence>
<evidence type="ECO:0000256" key="2">
    <source>
        <dbReference type="SAM" id="Coils"/>
    </source>
</evidence>
<feature type="domain" description="Remorin C-terminal" evidence="3">
    <location>
        <begin position="17"/>
        <end position="120"/>
    </location>
</feature>
<dbReference type="AlphaFoldDB" id="A0A6A1VFT9"/>
<keyword evidence="5" id="KW-1185">Reference proteome</keyword>
<dbReference type="PANTHER" id="PTHR31775:SF31">
    <property type="entry name" value="REMORIN-LIKE"/>
    <property type="match status" value="1"/>
</dbReference>
<dbReference type="PANTHER" id="PTHR31775">
    <property type="entry name" value="OS02G0117200 PROTEIN"/>
    <property type="match status" value="1"/>
</dbReference>
<dbReference type="Proteomes" id="UP000516437">
    <property type="component" value="Chromosome 6"/>
</dbReference>
<comment type="similarity">
    <text evidence="1">Belongs to the remorin family.</text>
</comment>
<evidence type="ECO:0000259" key="3">
    <source>
        <dbReference type="Pfam" id="PF03763"/>
    </source>
</evidence>
<name>A0A6A1VFT9_9ROSI</name>
<gene>
    <name evidence="4" type="ORF">CJ030_MR6G019902</name>
</gene>
<organism evidence="4 5">
    <name type="scientific">Morella rubra</name>
    <name type="common">Chinese bayberry</name>
    <dbReference type="NCBI Taxonomy" id="262757"/>
    <lineage>
        <taxon>Eukaryota</taxon>
        <taxon>Viridiplantae</taxon>
        <taxon>Streptophyta</taxon>
        <taxon>Embryophyta</taxon>
        <taxon>Tracheophyta</taxon>
        <taxon>Spermatophyta</taxon>
        <taxon>Magnoliopsida</taxon>
        <taxon>eudicotyledons</taxon>
        <taxon>Gunneridae</taxon>
        <taxon>Pentapetalae</taxon>
        <taxon>rosids</taxon>
        <taxon>fabids</taxon>
        <taxon>Fagales</taxon>
        <taxon>Myricaceae</taxon>
        <taxon>Morella</taxon>
    </lineage>
</organism>
<reference evidence="4 5" key="1">
    <citation type="journal article" date="2019" name="Plant Biotechnol. J.">
        <title>The red bayberry genome and genetic basis of sex determination.</title>
        <authorList>
            <person name="Jia H.M."/>
            <person name="Jia H.J."/>
            <person name="Cai Q.L."/>
            <person name="Wang Y."/>
            <person name="Zhao H.B."/>
            <person name="Yang W.F."/>
            <person name="Wang G.Y."/>
            <person name="Li Y.H."/>
            <person name="Zhan D.L."/>
            <person name="Shen Y.T."/>
            <person name="Niu Q.F."/>
            <person name="Chang L."/>
            <person name="Qiu J."/>
            <person name="Zhao L."/>
            <person name="Xie H.B."/>
            <person name="Fu W.Y."/>
            <person name="Jin J."/>
            <person name="Li X.W."/>
            <person name="Jiao Y."/>
            <person name="Zhou C.C."/>
            <person name="Tu T."/>
            <person name="Chai C.Y."/>
            <person name="Gao J.L."/>
            <person name="Fan L.J."/>
            <person name="van de Weg E."/>
            <person name="Wang J.Y."/>
            <person name="Gao Z.S."/>
        </authorList>
    </citation>
    <scope>NUCLEOTIDE SEQUENCE [LARGE SCALE GENOMIC DNA]</scope>
    <source>
        <tissue evidence="4">Leaves</tissue>
    </source>
</reference>
<proteinExistence type="inferred from homology"/>
<comment type="caution">
    <text evidence="4">The sequence shown here is derived from an EMBL/GenBank/DDBJ whole genome shotgun (WGS) entry which is preliminary data.</text>
</comment>
<evidence type="ECO:0000313" key="4">
    <source>
        <dbReference type="EMBL" id="KAB1210707.1"/>
    </source>
</evidence>
<dbReference type="EMBL" id="RXIC02000024">
    <property type="protein sequence ID" value="KAB1210707.1"/>
    <property type="molecule type" value="Genomic_DNA"/>
</dbReference>
<dbReference type="InterPro" id="IPR005516">
    <property type="entry name" value="Remorin_C"/>
</dbReference>
<dbReference type="Pfam" id="PF03763">
    <property type="entry name" value="Remorin_C"/>
    <property type="match status" value="1"/>
</dbReference>
<evidence type="ECO:0000256" key="1">
    <source>
        <dbReference type="ARBA" id="ARBA00005711"/>
    </source>
</evidence>
<keyword evidence="2" id="KW-0175">Coiled coil</keyword>
<protein>
    <submittedName>
        <fullName evidence="4">Remorin</fullName>
    </submittedName>
</protein>